<dbReference type="Proteomes" id="UP001165962">
    <property type="component" value="Unassembled WGS sequence"/>
</dbReference>
<comment type="caution">
    <text evidence="4">The sequence shown here is derived from an EMBL/GenBank/DDBJ whole genome shotgun (WGS) entry which is preliminary data.</text>
</comment>
<sequence length="442" mass="49716">MSRLTALWRLGGCAVLFICMLTISSCTQEAPSPAAEKIKLSFRHVWTQAHNANMLKIVTEVIKQFELEHPNIRVDFEGLDQTVHREHRLKSEMVTGNPPDIFVLFSGAEIEPYVRAERLLDVTDFLREHGMSNSFYDLSLWKFGNGIYGLPIEGFAEPVYYNKQLFADLGLSVPTNWEQLVQVIVKLKAADLVPFALGNQERWPGAMHYHYFLQRFAGSAPIERIVKGNGSFMQAEYEQATQRFLEFSSLKPFPSFSETRSIAYAEQLFLDGKAGMFLNGSWELNIFQGEQAKPGFAENVGVFNFPVLSEPKEGSQGLASGYTFGLGLSANLEGERRKAALELLGAIYSPDVQRRIVYESYRLPAMKIAIDYERTGPVFKQIVDLLEASPAVFVPYDNALPPALQEPFFQVAEQLIAGSLTAGEALQRLELELQRYYLLVGK</sequence>
<dbReference type="PROSITE" id="PS51257">
    <property type="entry name" value="PROKAR_LIPOPROTEIN"/>
    <property type="match status" value="1"/>
</dbReference>
<dbReference type="RefSeq" id="WP_166151270.1">
    <property type="nucleotide sequence ID" value="NZ_JAAOIW010000005.1"/>
</dbReference>
<gene>
    <name evidence="4" type="ORF">G9U52_15950</name>
</gene>
<evidence type="ECO:0000256" key="3">
    <source>
        <dbReference type="SAM" id="SignalP"/>
    </source>
</evidence>
<comment type="similarity">
    <text evidence="1">Belongs to the bacterial solute-binding protein 1 family.</text>
</comment>
<proteinExistence type="inferred from homology"/>
<accession>A0ABX0J8Z2</accession>
<dbReference type="EMBL" id="JAAOIW010000005">
    <property type="protein sequence ID" value="NHN31332.1"/>
    <property type="molecule type" value="Genomic_DNA"/>
</dbReference>
<name>A0ABX0J8Z2_9BACL</name>
<protein>
    <submittedName>
        <fullName evidence="4">Extracellular solute-binding protein</fullName>
    </submittedName>
</protein>
<keyword evidence="5" id="KW-1185">Reference proteome</keyword>
<dbReference type="InterPro" id="IPR006059">
    <property type="entry name" value="SBP"/>
</dbReference>
<organism evidence="4 5">
    <name type="scientific">Paenibacillus agricola</name>
    <dbReference type="NCBI Taxonomy" id="2716264"/>
    <lineage>
        <taxon>Bacteria</taxon>
        <taxon>Bacillati</taxon>
        <taxon>Bacillota</taxon>
        <taxon>Bacilli</taxon>
        <taxon>Bacillales</taxon>
        <taxon>Paenibacillaceae</taxon>
        <taxon>Paenibacillus</taxon>
    </lineage>
</organism>
<feature type="signal peptide" evidence="3">
    <location>
        <begin position="1"/>
        <end position="29"/>
    </location>
</feature>
<keyword evidence="3" id="KW-0732">Signal</keyword>
<dbReference type="PANTHER" id="PTHR43649:SF29">
    <property type="entry name" value="OSMOPROTECTIVE COMPOUNDS-BINDING PROTEIN GGTB"/>
    <property type="match status" value="1"/>
</dbReference>
<feature type="chain" id="PRO_5045617695" evidence="3">
    <location>
        <begin position="30"/>
        <end position="442"/>
    </location>
</feature>
<reference evidence="4" key="1">
    <citation type="submission" date="2020-03" db="EMBL/GenBank/DDBJ databases">
        <title>Draft sequencing of Paenibacilllus sp. S3N08.</title>
        <authorList>
            <person name="Kim D.-U."/>
        </authorList>
    </citation>
    <scope>NUCLEOTIDE SEQUENCE</scope>
    <source>
        <strain evidence="4">S3N08</strain>
    </source>
</reference>
<evidence type="ECO:0000256" key="2">
    <source>
        <dbReference type="ARBA" id="ARBA00022448"/>
    </source>
</evidence>
<dbReference type="Gene3D" id="3.40.190.10">
    <property type="entry name" value="Periplasmic binding protein-like II"/>
    <property type="match status" value="2"/>
</dbReference>
<evidence type="ECO:0000256" key="1">
    <source>
        <dbReference type="ARBA" id="ARBA00008520"/>
    </source>
</evidence>
<evidence type="ECO:0000313" key="4">
    <source>
        <dbReference type="EMBL" id="NHN31332.1"/>
    </source>
</evidence>
<dbReference type="Pfam" id="PF01547">
    <property type="entry name" value="SBP_bac_1"/>
    <property type="match status" value="1"/>
</dbReference>
<dbReference type="SUPFAM" id="SSF53850">
    <property type="entry name" value="Periplasmic binding protein-like II"/>
    <property type="match status" value="1"/>
</dbReference>
<dbReference type="InterPro" id="IPR050490">
    <property type="entry name" value="Bact_solute-bd_prot1"/>
</dbReference>
<evidence type="ECO:0000313" key="5">
    <source>
        <dbReference type="Proteomes" id="UP001165962"/>
    </source>
</evidence>
<dbReference type="PANTHER" id="PTHR43649">
    <property type="entry name" value="ARABINOSE-BINDING PROTEIN-RELATED"/>
    <property type="match status" value="1"/>
</dbReference>
<keyword evidence="2" id="KW-0813">Transport</keyword>